<accession>A0A3F3NSA1</accession>
<organism evidence="4 5">
    <name type="scientific">Enterococcus faecium</name>
    <name type="common">Streptococcus faecium</name>
    <dbReference type="NCBI Taxonomy" id="1352"/>
    <lineage>
        <taxon>Bacteria</taxon>
        <taxon>Bacillati</taxon>
        <taxon>Bacillota</taxon>
        <taxon>Bacilli</taxon>
        <taxon>Lactobacillales</taxon>
        <taxon>Enterococcaceae</taxon>
        <taxon>Enterococcus</taxon>
    </lineage>
</organism>
<dbReference type="Pfam" id="PF02595">
    <property type="entry name" value="Gly_kinase"/>
    <property type="match status" value="1"/>
</dbReference>
<gene>
    <name evidence="4" type="ORF">EB12_00181</name>
</gene>
<dbReference type="PANTHER" id="PTHR21599:SF0">
    <property type="entry name" value="GLYCERATE KINASE"/>
    <property type="match status" value="1"/>
</dbReference>
<evidence type="ECO:0000256" key="2">
    <source>
        <dbReference type="ARBA" id="ARBA00022679"/>
    </source>
</evidence>
<dbReference type="AlphaFoldDB" id="A0A3F3NSA1"/>
<name>A0A3F3NSA1_ENTFC</name>
<proteinExistence type="inferred from homology"/>
<dbReference type="Proteomes" id="UP000253144">
    <property type="component" value="Unassembled WGS sequence"/>
</dbReference>
<comment type="similarity">
    <text evidence="1">Belongs to the glycerate kinase type-1 family.</text>
</comment>
<evidence type="ECO:0000313" key="4">
    <source>
        <dbReference type="EMBL" id="RBS35619.1"/>
    </source>
</evidence>
<dbReference type="Gene3D" id="3.40.50.10350">
    <property type="entry name" value="Glycerate kinase, domain 1"/>
    <property type="match status" value="1"/>
</dbReference>
<keyword evidence="3" id="KW-0418">Kinase</keyword>
<dbReference type="GO" id="GO:0031388">
    <property type="term" value="P:organic acid phosphorylation"/>
    <property type="evidence" value="ECO:0007669"/>
    <property type="project" value="InterPro"/>
</dbReference>
<dbReference type="InterPro" id="IPR018193">
    <property type="entry name" value="Glyc_kinase_flavodox-like_fold"/>
</dbReference>
<sequence>MDILAAIDSFKGSASSFELNQAVLNGWEDRKGRKINVPIADGGENTAEAIYYALGGTWRTIDGMDLLFRQRKISYLLTTWQGKNTAVIESAQALGLDLLDKPTDQTIRLASSYALGELIKDALLQEVEQIIVTLGGSGCSDGGLGLLQSLGASLEGYTEGNPLLSTKKLHFD</sequence>
<dbReference type="Gene3D" id="3.90.1510.10">
    <property type="entry name" value="Glycerate kinase, domain 2"/>
    <property type="match status" value="1"/>
</dbReference>
<dbReference type="InterPro" id="IPR004381">
    <property type="entry name" value="Glycerate_kinase"/>
</dbReference>
<dbReference type="InterPro" id="IPR036129">
    <property type="entry name" value="Glycerate_kinase_sf"/>
</dbReference>
<evidence type="ECO:0000313" key="5">
    <source>
        <dbReference type="Proteomes" id="UP000253144"/>
    </source>
</evidence>
<comment type="caution">
    <text evidence="4">The sequence shown here is derived from an EMBL/GenBank/DDBJ whole genome shotgun (WGS) entry which is preliminary data.</text>
</comment>
<reference evidence="4 5" key="1">
    <citation type="submission" date="2015-06" db="EMBL/GenBank/DDBJ databases">
        <title>The Genome Sequence of Enterococcus faecium 131EA1.</title>
        <authorList>
            <consortium name="The Broad Institute Genomics Platform"/>
            <consortium name="The Broad Institute Genome Sequencing Center for Infectious Disease"/>
            <person name="Earl A.M."/>
            <person name="Van Tyne D."/>
            <person name="Lebreton F."/>
            <person name="Saavedra J.T."/>
            <person name="Gilmore M.S."/>
            <person name="Manson Mcguire A."/>
            <person name="Clock S."/>
            <person name="Crupain M."/>
            <person name="Rangan U."/>
            <person name="Young S."/>
            <person name="Abouelleil A."/>
            <person name="Cao P."/>
            <person name="Chapman S.B."/>
            <person name="Griggs A."/>
            <person name="Priest M."/>
            <person name="Shea T."/>
            <person name="Wortman J."/>
            <person name="Nusbaum C."/>
            <person name="Birren B."/>
        </authorList>
    </citation>
    <scope>NUCLEOTIDE SEQUENCE [LARGE SCALE GENOMIC DNA]</scope>
    <source>
        <strain evidence="4 5">131EA1</strain>
    </source>
</reference>
<protein>
    <recommendedName>
        <fullName evidence="6">Glycerate kinase</fullName>
    </recommendedName>
</protein>
<dbReference type="EMBL" id="LEQJ01000001">
    <property type="protein sequence ID" value="RBS35619.1"/>
    <property type="molecule type" value="Genomic_DNA"/>
</dbReference>
<dbReference type="InterPro" id="IPR018197">
    <property type="entry name" value="Glycerate_kinase_RE-like"/>
</dbReference>
<keyword evidence="2" id="KW-0808">Transferase</keyword>
<evidence type="ECO:0008006" key="6">
    <source>
        <dbReference type="Google" id="ProtNLM"/>
    </source>
</evidence>
<evidence type="ECO:0000256" key="1">
    <source>
        <dbReference type="ARBA" id="ARBA00006284"/>
    </source>
</evidence>
<dbReference type="PANTHER" id="PTHR21599">
    <property type="entry name" value="GLYCERATE KINASE"/>
    <property type="match status" value="1"/>
</dbReference>
<dbReference type="SUPFAM" id="SSF110738">
    <property type="entry name" value="Glycerate kinase I"/>
    <property type="match status" value="1"/>
</dbReference>
<evidence type="ECO:0000256" key="3">
    <source>
        <dbReference type="ARBA" id="ARBA00022777"/>
    </source>
</evidence>
<dbReference type="GO" id="GO:0008887">
    <property type="term" value="F:glycerate kinase activity"/>
    <property type="evidence" value="ECO:0007669"/>
    <property type="project" value="InterPro"/>
</dbReference>